<dbReference type="InterPro" id="IPR000182">
    <property type="entry name" value="GNAT_dom"/>
</dbReference>
<evidence type="ECO:0000313" key="2">
    <source>
        <dbReference type="EMBL" id="RGE87105.1"/>
    </source>
</evidence>
<dbReference type="GO" id="GO:0034069">
    <property type="term" value="F:aminoglycoside N-acetyltransferase activity"/>
    <property type="evidence" value="ECO:0007669"/>
    <property type="project" value="TreeGrafter"/>
</dbReference>
<dbReference type="Pfam" id="PF13530">
    <property type="entry name" value="SCP2_2"/>
    <property type="match status" value="1"/>
</dbReference>
<dbReference type="AlphaFoldDB" id="A0A3E3K238"/>
<dbReference type="PROSITE" id="PS51186">
    <property type="entry name" value="GNAT"/>
    <property type="match status" value="1"/>
</dbReference>
<comment type="caution">
    <text evidence="2">The sequence shown here is derived from an EMBL/GenBank/DDBJ whole genome shotgun (WGS) entry which is preliminary data.</text>
</comment>
<evidence type="ECO:0000259" key="1">
    <source>
        <dbReference type="PROSITE" id="PS51186"/>
    </source>
</evidence>
<evidence type="ECO:0000313" key="3">
    <source>
        <dbReference type="Proteomes" id="UP000261080"/>
    </source>
</evidence>
<name>A0A3E3K238_9FIRM</name>
<dbReference type="RefSeq" id="WP_117493557.1">
    <property type="nucleotide sequence ID" value="NZ_CALBAT010000032.1"/>
</dbReference>
<keyword evidence="3" id="KW-1185">Reference proteome</keyword>
<dbReference type="InterPro" id="IPR025559">
    <property type="entry name" value="Eis_dom"/>
</dbReference>
<accession>A0A3E3K238</accession>
<dbReference type="OrthoDB" id="2063981at2"/>
<dbReference type="Gene3D" id="3.40.630.30">
    <property type="match status" value="2"/>
</dbReference>
<dbReference type="Proteomes" id="UP000261080">
    <property type="component" value="Unassembled WGS sequence"/>
</dbReference>
<dbReference type="InterPro" id="IPR051554">
    <property type="entry name" value="Acetyltransferase_Eis"/>
</dbReference>
<dbReference type="PANTHER" id="PTHR37817:SF1">
    <property type="entry name" value="N-ACETYLTRANSFERASE EIS"/>
    <property type="match status" value="1"/>
</dbReference>
<dbReference type="SUPFAM" id="SSF55729">
    <property type="entry name" value="Acyl-CoA N-acyltransferases (Nat)"/>
    <property type="match status" value="1"/>
</dbReference>
<dbReference type="EMBL" id="QVLX01000004">
    <property type="protein sequence ID" value="RGE87105.1"/>
    <property type="molecule type" value="Genomic_DNA"/>
</dbReference>
<proteinExistence type="predicted"/>
<sequence length="411" mass="47223">MPELPGMRHIQRTGDMMRIRKLTKAEHGVTRILWEEVFTEDEDAFLDYYYEVKATENTIYVIEDDAGDPLSMLQLNPYSVRFGKKDRTLHYIVAVATREKYRGRGYMRELLETSASEMYRDGEPFTFLMPAAEAIYYPHGFRFVYRQRQIDGKVKDGLAGEGTVRPATLSDCHALARFAEEVLSETEWVRAVRTEEYYRTLVKEQQSEGGRILVTECKGQIRGFVLYGYWEGKAELREPLVYQEKDWQSLAVFLEKEPVDTLHITGILPRLEPWIERSLAEPVKKDVPMIMARIVHLGQFLESFRAKADFTVKIQVEDERIPENTGCWEVYGENGAFLRAEKQEETTSGDTDEKVTPGDLVTALFGYDDKKGRNKNEEKDTEKDGRSVGTNLRILADGVVAAPPVFLNEIV</sequence>
<dbReference type="InterPro" id="IPR016181">
    <property type="entry name" value="Acyl_CoA_acyltransferase"/>
</dbReference>
<dbReference type="GO" id="GO:0030649">
    <property type="term" value="P:aminoglycoside antibiotic catabolic process"/>
    <property type="evidence" value="ECO:0007669"/>
    <property type="project" value="TreeGrafter"/>
</dbReference>
<feature type="domain" description="N-acetyltransferase" evidence="1">
    <location>
        <begin position="17"/>
        <end position="161"/>
    </location>
</feature>
<organism evidence="2 3">
    <name type="scientific">Sellimonas intestinalis</name>
    <dbReference type="NCBI Taxonomy" id="1653434"/>
    <lineage>
        <taxon>Bacteria</taxon>
        <taxon>Bacillati</taxon>
        <taxon>Bacillota</taxon>
        <taxon>Clostridia</taxon>
        <taxon>Lachnospirales</taxon>
        <taxon>Lachnospiraceae</taxon>
        <taxon>Sellimonas</taxon>
    </lineage>
</organism>
<keyword evidence="2" id="KW-0808">Transferase</keyword>
<dbReference type="SUPFAM" id="SSF55718">
    <property type="entry name" value="SCP-like"/>
    <property type="match status" value="1"/>
</dbReference>
<dbReference type="Gene3D" id="3.30.1050.10">
    <property type="entry name" value="SCP2 sterol-binding domain"/>
    <property type="match status" value="1"/>
</dbReference>
<dbReference type="PANTHER" id="PTHR37817">
    <property type="entry name" value="N-ACETYLTRANSFERASE EIS"/>
    <property type="match status" value="1"/>
</dbReference>
<dbReference type="InterPro" id="IPR036527">
    <property type="entry name" value="SCP2_sterol-bd_dom_sf"/>
</dbReference>
<dbReference type="Pfam" id="PF13527">
    <property type="entry name" value="Acetyltransf_9"/>
    <property type="match status" value="1"/>
</dbReference>
<protein>
    <submittedName>
        <fullName evidence="2">GNAT family N-acetyltransferase</fullName>
    </submittedName>
</protein>
<gene>
    <name evidence="2" type="ORF">DW016_09245</name>
</gene>
<reference evidence="2 3" key="1">
    <citation type="submission" date="2018-08" db="EMBL/GenBank/DDBJ databases">
        <title>A genome reference for cultivated species of the human gut microbiota.</title>
        <authorList>
            <person name="Zou Y."/>
            <person name="Xue W."/>
            <person name="Luo G."/>
        </authorList>
    </citation>
    <scope>NUCLEOTIDE SEQUENCE [LARGE SCALE GENOMIC DNA]</scope>
    <source>
        <strain evidence="2 3">AF37-2AT</strain>
    </source>
</reference>